<evidence type="ECO:0000313" key="2">
    <source>
        <dbReference type="Proteomes" id="UP000177941"/>
    </source>
</evidence>
<evidence type="ECO:0000313" key="1">
    <source>
        <dbReference type="EMBL" id="OGY36688.1"/>
    </source>
</evidence>
<dbReference type="Proteomes" id="UP000177941">
    <property type="component" value="Unassembled WGS sequence"/>
</dbReference>
<accession>A0A1G1X9F2</accession>
<sequence length="282" mass="30793">MKRFTAFILGIGGLAVVTTVMYLGANQVFLRTAAPPAQIACRANFYYGGNWCAPCNAVKVALNFYVTGTQTINYAGINTRFKGYLQIKDWDALPEEVQENIPTVPQLDLFNVGGTYIGRLTDKAQVIAKLQELEINVNDPIKCPFPVVTPSYPPPPPLPEPAPTSSVSPMPTYTPVVTVTPVITPYTTFFPTPTPTPTITPFATFFPTPTPTPTITPFTTFFPTPYITPTYTPYPTYVVGTFGQQVAARGISSPITDAISSGIYLTFHWMWSGVLSIADMIR</sequence>
<reference evidence="1 2" key="1">
    <citation type="journal article" date="2016" name="Nat. Commun.">
        <title>Thousands of microbial genomes shed light on interconnected biogeochemical processes in an aquifer system.</title>
        <authorList>
            <person name="Anantharaman K."/>
            <person name="Brown C.T."/>
            <person name="Hug L.A."/>
            <person name="Sharon I."/>
            <person name="Castelle C.J."/>
            <person name="Probst A.J."/>
            <person name="Thomas B.C."/>
            <person name="Singh A."/>
            <person name="Wilkins M.J."/>
            <person name="Karaoz U."/>
            <person name="Brodie E.L."/>
            <person name="Williams K.H."/>
            <person name="Hubbard S.S."/>
            <person name="Banfield J.F."/>
        </authorList>
    </citation>
    <scope>NUCLEOTIDE SEQUENCE [LARGE SCALE GENOMIC DNA]</scope>
</reference>
<protein>
    <submittedName>
        <fullName evidence="1">Uncharacterized protein</fullName>
    </submittedName>
</protein>
<comment type="caution">
    <text evidence="1">The sequence shown here is derived from an EMBL/GenBank/DDBJ whole genome shotgun (WGS) entry which is preliminary data.</text>
</comment>
<proteinExistence type="predicted"/>
<dbReference type="EMBL" id="MHHS01000030">
    <property type="protein sequence ID" value="OGY36688.1"/>
    <property type="molecule type" value="Genomic_DNA"/>
</dbReference>
<gene>
    <name evidence="1" type="ORF">A3E36_03885</name>
</gene>
<dbReference type="AlphaFoldDB" id="A0A1G1X9F2"/>
<organism evidence="1 2">
    <name type="scientific">Candidatus Andersenbacteria bacterium RIFCSPHIGHO2_12_FULL_45_11b</name>
    <dbReference type="NCBI Taxonomy" id="1797282"/>
    <lineage>
        <taxon>Bacteria</taxon>
        <taxon>Candidatus Anderseniibacteriota</taxon>
    </lineage>
</organism>
<name>A0A1G1X9F2_9BACT</name>